<dbReference type="Proteomes" id="UP000324222">
    <property type="component" value="Unassembled WGS sequence"/>
</dbReference>
<comment type="caution">
    <text evidence="2">The sequence shown here is derived from an EMBL/GenBank/DDBJ whole genome shotgun (WGS) entry which is preliminary data.</text>
</comment>
<reference evidence="2 3" key="1">
    <citation type="submission" date="2019-05" db="EMBL/GenBank/DDBJ databases">
        <title>Another draft genome of Portunus trituberculatus and its Hox gene families provides insights of decapod evolution.</title>
        <authorList>
            <person name="Jeong J.-H."/>
            <person name="Song I."/>
            <person name="Kim S."/>
            <person name="Choi T."/>
            <person name="Kim D."/>
            <person name="Ryu S."/>
            <person name="Kim W."/>
        </authorList>
    </citation>
    <scope>NUCLEOTIDE SEQUENCE [LARGE SCALE GENOMIC DNA]</scope>
    <source>
        <tissue evidence="2">Muscle</tissue>
    </source>
</reference>
<feature type="compositionally biased region" description="Polar residues" evidence="1">
    <location>
        <begin position="17"/>
        <end position="29"/>
    </location>
</feature>
<keyword evidence="3" id="KW-1185">Reference proteome</keyword>
<evidence type="ECO:0000313" key="2">
    <source>
        <dbReference type="EMBL" id="MPD04021.1"/>
    </source>
</evidence>
<dbReference type="AlphaFoldDB" id="A0A5B7K4G2"/>
<feature type="region of interest" description="Disordered" evidence="1">
    <location>
        <begin position="1"/>
        <end position="44"/>
    </location>
</feature>
<proteinExistence type="predicted"/>
<evidence type="ECO:0000313" key="3">
    <source>
        <dbReference type="Proteomes" id="UP000324222"/>
    </source>
</evidence>
<dbReference type="EMBL" id="VSRR010139115">
    <property type="protein sequence ID" value="MPD04021.1"/>
    <property type="molecule type" value="Genomic_DNA"/>
</dbReference>
<sequence length="183" mass="20460">MLGLEDRTALTPEVSCHGNSRKSATGSSRDSVRSMDSLDDSQARLERVHDSWIRRRQDVNKMVRRTCAQTSPVHEENVPSWQMVMKELVHLKGYMAKLSANKSHDPQTHQVNYQASTSGLQEAASPATFSGFVASTDEEDGEIREVPHRGSVLLQAAKILEPTDSVDEDIDRVIKQKEDCEII</sequence>
<protein>
    <submittedName>
        <fullName evidence="2">Uncharacterized protein</fullName>
    </submittedName>
</protein>
<name>A0A5B7K4G2_PORTR</name>
<accession>A0A5B7K4G2</accession>
<organism evidence="2 3">
    <name type="scientific">Portunus trituberculatus</name>
    <name type="common">Swimming crab</name>
    <name type="synonym">Neptunus trituberculatus</name>
    <dbReference type="NCBI Taxonomy" id="210409"/>
    <lineage>
        <taxon>Eukaryota</taxon>
        <taxon>Metazoa</taxon>
        <taxon>Ecdysozoa</taxon>
        <taxon>Arthropoda</taxon>
        <taxon>Crustacea</taxon>
        <taxon>Multicrustacea</taxon>
        <taxon>Malacostraca</taxon>
        <taxon>Eumalacostraca</taxon>
        <taxon>Eucarida</taxon>
        <taxon>Decapoda</taxon>
        <taxon>Pleocyemata</taxon>
        <taxon>Brachyura</taxon>
        <taxon>Eubrachyura</taxon>
        <taxon>Portunoidea</taxon>
        <taxon>Portunidae</taxon>
        <taxon>Portuninae</taxon>
        <taxon>Portunus</taxon>
    </lineage>
</organism>
<evidence type="ECO:0000256" key="1">
    <source>
        <dbReference type="SAM" id="MobiDB-lite"/>
    </source>
</evidence>
<gene>
    <name evidence="2" type="ORF">E2C01_099689</name>
</gene>